<dbReference type="Pfam" id="PF01381">
    <property type="entry name" value="HTH_3"/>
    <property type="match status" value="1"/>
</dbReference>
<keyword evidence="3" id="KW-1185">Reference proteome</keyword>
<organism evidence="2 3">
    <name type="scientific">Halalkalibacter suaedae</name>
    <dbReference type="NCBI Taxonomy" id="2822140"/>
    <lineage>
        <taxon>Bacteria</taxon>
        <taxon>Bacillati</taxon>
        <taxon>Bacillota</taxon>
        <taxon>Bacilli</taxon>
        <taxon>Bacillales</taxon>
        <taxon>Bacillaceae</taxon>
        <taxon>Halalkalibacter</taxon>
    </lineage>
</organism>
<dbReference type="InterPro" id="IPR001387">
    <property type="entry name" value="Cro/C1-type_HTH"/>
</dbReference>
<evidence type="ECO:0000313" key="3">
    <source>
        <dbReference type="Proteomes" id="UP000678228"/>
    </source>
</evidence>
<dbReference type="Proteomes" id="UP000678228">
    <property type="component" value="Unassembled WGS sequence"/>
</dbReference>
<dbReference type="RefSeq" id="WP_210599489.1">
    <property type="nucleotide sequence ID" value="NZ_JAGKSQ010000019.1"/>
</dbReference>
<dbReference type="SUPFAM" id="SSF47413">
    <property type="entry name" value="lambda repressor-like DNA-binding domains"/>
    <property type="match status" value="1"/>
</dbReference>
<evidence type="ECO:0000259" key="1">
    <source>
        <dbReference type="Pfam" id="PF01381"/>
    </source>
</evidence>
<dbReference type="EMBL" id="JAGKSQ010000019">
    <property type="protein sequence ID" value="MBP3953634.1"/>
    <property type="molecule type" value="Genomic_DNA"/>
</dbReference>
<reference evidence="2" key="1">
    <citation type="submission" date="2021-03" db="EMBL/GenBank/DDBJ databases">
        <title>Bacillus suaedae sp. nov., isolated from Suaeda aralocaspica.</title>
        <authorList>
            <person name="Lei R.F.R."/>
        </authorList>
    </citation>
    <scope>NUCLEOTIDE SEQUENCE</scope>
    <source>
        <strain evidence="2">YZJH907-2</strain>
    </source>
</reference>
<comment type="caution">
    <text evidence="2">The sequence shown here is derived from an EMBL/GenBank/DDBJ whole genome shotgun (WGS) entry which is preliminary data.</text>
</comment>
<proteinExistence type="predicted"/>
<dbReference type="GO" id="GO:0003677">
    <property type="term" value="F:DNA binding"/>
    <property type="evidence" value="ECO:0007669"/>
    <property type="project" value="InterPro"/>
</dbReference>
<name>A0A940X1W4_9BACI</name>
<dbReference type="InterPro" id="IPR010982">
    <property type="entry name" value="Lambda_DNA-bd_dom_sf"/>
</dbReference>
<accession>A0A940X1W4</accession>
<dbReference type="AlphaFoldDB" id="A0A940X1W4"/>
<evidence type="ECO:0000313" key="2">
    <source>
        <dbReference type="EMBL" id="MBP3953634.1"/>
    </source>
</evidence>
<sequence>MFGLGKQRSRFGKFLDRHSILQEEIAKESGVNRNTISRLTKADDNRPSMKNGSLIIRTLRKEGYEVDYDDFWDV</sequence>
<feature type="domain" description="HTH cro/C1-type" evidence="1">
    <location>
        <begin position="20"/>
        <end position="61"/>
    </location>
</feature>
<protein>
    <submittedName>
        <fullName evidence="2">Helix-turn-helix domain-containing protein</fullName>
    </submittedName>
</protein>
<gene>
    <name evidence="2" type="ORF">J7W16_21450</name>
</gene>